<accession>A0A5B8NQ03</accession>
<gene>
    <name evidence="3" type="ORF">FRE64_14570</name>
</gene>
<dbReference type="AlphaFoldDB" id="A0A5B8NQ03"/>
<name>A0A5B8NQ03_9CHRO</name>
<dbReference type="EMBL" id="CP042326">
    <property type="protein sequence ID" value="QDZ41056.1"/>
    <property type="molecule type" value="Genomic_DNA"/>
</dbReference>
<evidence type="ECO:0000256" key="1">
    <source>
        <dbReference type="SAM" id="Coils"/>
    </source>
</evidence>
<proteinExistence type="predicted"/>
<reference evidence="3" key="1">
    <citation type="submission" date="2019-08" db="EMBL/GenBank/DDBJ databases">
        <title>Carotenoids and Carotenoid Binding Proteins in the Halophilic Cyanobacterium Euhalothece sp. ZM00.</title>
        <authorList>
            <person name="Cho S.M."/>
            <person name="Song J.Y."/>
            <person name="Park Y.-I."/>
        </authorList>
    </citation>
    <scope>NUCLEOTIDE SEQUENCE [LARGE SCALE GENOMIC DNA]</scope>
    <source>
        <strain evidence="3">Z-M001</strain>
    </source>
</reference>
<dbReference type="PANTHER" id="PTHR34614">
    <property type="match status" value="1"/>
</dbReference>
<dbReference type="InterPro" id="IPR025457">
    <property type="entry name" value="DUF4277"/>
</dbReference>
<dbReference type="Proteomes" id="UP000318453">
    <property type="component" value="Chromosome"/>
</dbReference>
<evidence type="ECO:0000259" key="2">
    <source>
        <dbReference type="Pfam" id="PF14104"/>
    </source>
</evidence>
<feature type="domain" description="DUF4277" evidence="2">
    <location>
        <begin position="12"/>
        <end position="119"/>
    </location>
</feature>
<feature type="coiled-coil region" evidence="1">
    <location>
        <begin position="304"/>
        <end position="338"/>
    </location>
</feature>
<dbReference type="InterPro" id="IPR047654">
    <property type="entry name" value="IS1634_transpos"/>
</dbReference>
<sequence length="546" mass="62535">MVSVSNHLSSIEVTNLDHLGIVAGLIDEIGLVEQINELVVEQAGEKVSPGHAVKAMILNGLGLFSSPLYLFPKFFEGKPTEHLIGEGIQAEHLNDDRLGRVLDKLYLTGLEDIFLSIALKAVQKFSIGAESIHLDSSSLSVEGEYENTLIEEAKVEVNSEEGEKRNPPQQIQITYGYSRDKRPDLKQFMVDLIGSGDGDIPLFLRTGSGNESDQKIFPEIFKQFRNQVNFDSLMVADRALYTAENLKQMQDLKWLTRVPFRLKPAQALARQIKSSQMSSSSLEGYRYSIHQRTSGGIEQRWLVVESEERKESDQKRLLKKIEKERLEGEKQLRQLSRQTYACVPDAIKAVKKLEKKFKYHQISQIETREENNNHRKQARVKVQADLEENLALIQEEKQLAGRFLLATNVLDEAELSPNQMLIEYKEQQSTERGFRFLKDPMFLADSIFIKSPERIQAMVLILGLCLLIYNLGQRELRSALVRRGEMVKNQLGKETNSPTLRWIFQQFQAVHLLKFRGENEVSNLTEERLNLLQLFPKPCQQYYLLV</sequence>
<dbReference type="Pfam" id="PF14104">
    <property type="entry name" value="DUF4277"/>
    <property type="match status" value="1"/>
</dbReference>
<keyword evidence="1" id="KW-0175">Coiled coil</keyword>
<organism evidence="3 4">
    <name type="scientific">Euhalothece natronophila Z-M001</name>
    <dbReference type="NCBI Taxonomy" id="522448"/>
    <lineage>
        <taxon>Bacteria</taxon>
        <taxon>Bacillati</taxon>
        <taxon>Cyanobacteriota</taxon>
        <taxon>Cyanophyceae</taxon>
        <taxon>Oscillatoriophycideae</taxon>
        <taxon>Chroococcales</taxon>
        <taxon>Halothecacae</taxon>
        <taxon>Halothece cluster</taxon>
        <taxon>Euhalothece</taxon>
    </lineage>
</organism>
<dbReference type="OrthoDB" id="422380at2"/>
<evidence type="ECO:0000313" key="4">
    <source>
        <dbReference type="Proteomes" id="UP000318453"/>
    </source>
</evidence>
<evidence type="ECO:0000313" key="3">
    <source>
        <dbReference type="EMBL" id="QDZ41056.1"/>
    </source>
</evidence>
<dbReference type="PANTHER" id="PTHR34614:SF2">
    <property type="entry name" value="TRANSPOSASE IS4-LIKE DOMAIN-CONTAINING PROTEIN"/>
    <property type="match status" value="1"/>
</dbReference>
<dbReference type="KEGG" id="enn:FRE64_14570"/>
<dbReference type="RefSeq" id="WP_146296893.1">
    <property type="nucleotide sequence ID" value="NZ_CP042326.1"/>
</dbReference>
<dbReference type="NCBIfam" id="NF033559">
    <property type="entry name" value="transpos_IS1634"/>
    <property type="match status" value="1"/>
</dbReference>
<keyword evidence="4" id="KW-1185">Reference proteome</keyword>
<protein>
    <submittedName>
        <fullName evidence="3">IS1634 family transposase</fullName>
    </submittedName>
</protein>